<evidence type="ECO:0000256" key="1">
    <source>
        <dbReference type="SAM" id="SignalP"/>
    </source>
</evidence>
<keyword evidence="3" id="KW-1185">Reference proteome</keyword>
<dbReference type="EMBL" id="JAPDNS010000001">
    <property type="protein sequence ID" value="MCW3482471.1"/>
    <property type="molecule type" value="Genomic_DNA"/>
</dbReference>
<evidence type="ECO:0000313" key="3">
    <source>
        <dbReference type="Proteomes" id="UP001207742"/>
    </source>
</evidence>
<sequence length="267" mass="30408">MKAVKYYMKKTGIMALLLALLTACNKEEQEVEKAIHVVVNGYNGSEHEWEVAIDTTKYSQYVSNGKFIIRSASITGFEATYIYRTAQLHGQMTLTDRTTGKVVLSQPLPATGTKAYFNFIYIDGKELALNEPAPDAATNKLGFYLYGIDKNTPVDMFLYRKDGSSGKEYREYLVKNVQPGKWVYIDYVAPVNFDNKSVLRNAFIYFTKAGTTDQWAFQDSEALSKLSLFGMSFPIAGEKGLVLPYFIKYSERPLEKSRMFFHPDRVW</sequence>
<accession>A0ABT3IEU4</accession>
<organism evidence="2 3">
    <name type="scientific">Chitinophaga nivalis</name>
    <dbReference type="NCBI Taxonomy" id="2991709"/>
    <lineage>
        <taxon>Bacteria</taxon>
        <taxon>Pseudomonadati</taxon>
        <taxon>Bacteroidota</taxon>
        <taxon>Chitinophagia</taxon>
        <taxon>Chitinophagales</taxon>
        <taxon>Chitinophagaceae</taxon>
        <taxon>Chitinophaga</taxon>
    </lineage>
</organism>
<feature type="signal peptide" evidence="1">
    <location>
        <begin position="1"/>
        <end position="25"/>
    </location>
</feature>
<proteinExistence type="predicted"/>
<dbReference type="Proteomes" id="UP001207742">
    <property type="component" value="Unassembled WGS sequence"/>
</dbReference>
<protein>
    <recommendedName>
        <fullName evidence="4">NigD-like C-terminal beta sandwich domain-containing protein</fullName>
    </recommendedName>
</protein>
<dbReference type="RefSeq" id="WP_264726872.1">
    <property type="nucleotide sequence ID" value="NZ_JAPDNR010000001.1"/>
</dbReference>
<gene>
    <name evidence="2" type="ORF">OL497_01065</name>
</gene>
<dbReference type="PROSITE" id="PS51257">
    <property type="entry name" value="PROKAR_LIPOPROTEIN"/>
    <property type="match status" value="1"/>
</dbReference>
<feature type="chain" id="PRO_5047372365" description="NigD-like C-terminal beta sandwich domain-containing protein" evidence="1">
    <location>
        <begin position="26"/>
        <end position="267"/>
    </location>
</feature>
<name>A0ABT3IEU4_9BACT</name>
<evidence type="ECO:0000313" key="2">
    <source>
        <dbReference type="EMBL" id="MCW3482471.1"/>
    </source>
</evidence>
<reference evidence="2 3" key="1">
    <citation type="submission" date="2022-10" db="EMBL/GenBank/DDBJ databases">
        <title>Chitinophaga nivalis PC15 sp. nov., isolated from Pyeongchang county, South Korea.</title>
        <authorList>
            <person name="Trinh H.N."/>
        </authorList>
    </citation>
    <scope>NUCLEOTIDE SEQUENCE [LARGE SCALE GENOMIC DNA]</scope>
    <source>
        <strain evidence="2 3">PC14</strain>
    </source>
</reference>
<comment type="caution">
    <text evidence="2">The sequence shown here is derived from an EMBL/GenBank/DDBJ whole genome shotgun (WGS) entry which is preliminary data.</text>
</comment>
<keyword evidence="1" id="KW-0732">Signal</keyword>
<evidence type="ECO:0008006" key="4">
    <source>
        <dbReference type="Google" id="ProtNLM"/>
    </source>
</evidence>